<dbReference type="InterPro" id="IPR036390">
    <property type="entry name" value="WH_DNA-bd_sf"/>
</dbReference>
<dbReference type="InterPro" id="IPR036388">
    <property type="entry name" value="WH-like_DNA-bd_sf"/>
</dbReference>
<dbReference type="InterPro" id="IPR012967">
    <property type="entry name" value="COMT_dimerisation"/>
</dbReference>
<dbReference type="InterPro" id="IPR029063">
    <property type="entry name" value="SAM-dependent_MTases_sf"/>
</dbReference>
<dbReference type="PANTHER" id="PTHR43712">
    <property type="entry name" value="PUTATIVE (AFU_ORTHOLOGUE AFUA_4G14580)-RELATED"/>
    <property type="match status" value="1"/>
</dbReference>
<evidence type="ECO:0000313" key="7">
    <source>
        <dbReference type="Proteomes" id="UP000092565"/>
    </source>
</evidence>
<name>A0A1B0ZP97_9RHOB</name>
<reference evidence="6 7" key="1">
    <citation type="submission" date="2016-04" db="EMBL/GenBank/DDBJ databases">
        <authorList>
            <person name="Evans L.H."/>
            <person name="Alamgir A."/>
            <person name="Owens N."/>
            <person name="Weber N.D."/>
            <person name="Virtaneva K."/>
            <person name="Barbian K."/>
            <person name="Babar A."/>
            <person name="Rosenke K."/>
        </authorList>
    </citation>
    <scope>NUCLEOTIDE SEQUENCE [LARGE SCALE GENOMIC DNA]</scope>
    <source>
        <strain evidence="6 7">JL2886</strain>
    </source>
</reference>
<keyword evidence="2 6" id="KW-0808">Transferase</keyword>
<dbReference type="Pfam" id="PF08100">
    <property type="entry name" value="Dimerisation"/>
    <property type="match status" value="1"/>
</dbReference>
<dbReference type="Gene3D" id="3.40.50.150">
    <property type="entry name" value="Vaccinia Virus protein VP39"/>
    <property type="match status" value="1"/>
</dbReference>
<dbReference type="InterPro" id="IPR001077">
    <property type="entry name" value="COMT_C"/>
</dbReference>
<dbReference type="PATRIC" id="fig|60890.4.peg.1021"/>
<accession>A0A1B0ZP97</accession>
<keyword evidence="7" id="KW-1185">Reference proteome</keyword>
<dbReference type="PROSITE" id="PS51683">
    <property type="entry name" value="SAM_OMT_II"/>
    <property type="match status" value="1"/>
</dbReference>
<organism evidence="6 7">
    <name type="scientific">Phaeobacter gallaeciensis</name>
    <dbReference type="NCBI Taxonomy" id="60890"/>
    <lineage>
        <taxon>Bacteria</taxon>
        <taxon>Pseudomonadati</taxon>
        <taxon>Pseudomonadota</taxon>
        <taxon>Alphaproteobacteria</taxon>
        <taxon>Rhodobacterales</taxon>
        <taxon>Roseobacteraceae</taxon>
        <taxon>Phaeobacter</taxon>
    </lineage>
</organism>
<keyword evidence="3" id="KW-0949">S-adenosyl-L-methionine</keyword>
<dbReference type="CDD" id="cd02440">
    <property type="entry name" value="AdoMet_MTases"/>
    <property type="match status" value="1"/>
</dbReference>
<dbReference type="GO" id="GO:0032259">
    <property type="term" value="P:methylation"/>
    <property type="evidence" value="ECO:0007669"/>
    <property type="project" value="UniProtKB-KW"/>
</dbReference>
<dbReference type="Gene3D" id="1.10.10.10">
    <property type="entry name" value="Winged helix-like DNA-binding domain superfamily/Winged helix DNA-binding domain"/>
    <property type="match status" value="1"/>
</dbReference>
<dbReference type="SUPFAM" id="SSF53335">
    <property type="entry name" value="S-adenosyl-L-methionine-dependent methyltransferases"/>
    <property type="match status" value="1"/>
</dbReference>
<dbReference type="Pfam" id="PF00891">
    <property type="entry name" value="Methyltransf_2"/>
    <property type="match status" value="1"/>
</dbReference>
<proteinExistence type="predicted"/>
<dbReference type="Proteomes" id="UP000092565">
    <property type="component" value="Chromosome"/>
</dbReference>
<sequence length="351" mass="38041">MGFMQDLTPATLDNNAIESAEDLSSIAFSFMASKALFTGLHVGIFSLLADGPKTAKELSEAADVPLNRIVTLTTALASVGLLSNTDDDKIKNSPAAQNFLSKTSKYDFGDYLRYQIDQQMYPFLLQLNAVMKGELSEDAIASYRHWMADEEQASVYSESQHAGSLGPGRTLARTVDLSHAKTLLDVGGGTGAMTISLCNEYENLEATIIDFPNVAEIGWGFVSEAGLIDRVRYIPGNAIEIQWPGNQDAILMSYLMSGVPGDDVEGLLTKGFEALAPGGKLMVHDFMVEENRRGPALAALWQLQHMAFTPDARSLSVGWLTEMGKTIGFEVETVDNLIPAMTKLVVFSKPA</sequence>
<evidence type="ECO:0000256" key="1">
    <source>
        <dbReference type="ARBA" id="ARBA00022603"/>
    </source>
</evidence>
<dbReference type="SUPFAM" id="SSF46785">
    <property type="entry name" value="Winged helix' DNA-binding domain"/>
    <property type="match status" value="1"/>
</dbReference>
<feature type="domain" description="O-methyltransferase dimerisation" evidence="5">
    <location>
        <begin position="26"/>
        <end position="101"/>
    </location>
</feature>
<protein>
    <submittedName>
        <fullName evidence="6">O-methyltransferase</fullName>
    </submittedName>
</protein>
<dbReference type="GO" id="GO:0046983">
    <property type="term" value="F:protein dimerization activity"/>
    <property type="evidence" value="ECO:0007669"/>
    <property type="project" value="InterPro"/>
</dbReference>
<evidence type="ECO:0000259" key="4">
    <source>
        <dbReference type="Pfam" id="PF00891"/>
    </source>
</evidence>
<dbReference type="PIRSF" id="PIRSF005739">
    <property type="entry name" value="O-mtase"/>
    <property type="match status" value="1"/>
</dbReference>
<dbReference type="AlphaFoldDB" id="A0A1B0ZP97"/>
<evidence type="ECO:0000256" key="2">
    <source>
        <dbReference type="ARBA" id="ARBA00022679"/>
    </source>
</evidence>
<gene>
    <name evidence="6" type="ORF">JL2886_01049</name>
</gene>
<keyword evidence="1 6" id="KW-0489">Methyltransferase</keyword>
<dbReference type="EMBL" id="CP015124">
    <property type="protein sequence ID" value="ANP35970.1"/>
    <property type="molecule type" value="Genomic_DNA"/>
</dbReference>
<evidence type="ECO:0000259" key="5">
    <source>
        <dbReference type="Pfam" id="PF08100"/>
    </source>
</evidence>
<feature type="domain" description="O-methyltransferase C-terminal" evidence="4">
    <location>
        <begin position="143"/>
        <end position="308"/>
    </location>
</feature>
<evidence type="ECO:0000313" key="6">
    <source>
        <dbReference type="EMBL" id="ANP35970.1"/>
    </source>
</evidence>
<dbReference type="GO" id="GO:0008171">
    <property type="term" value="F:O-methyltransferase activity"/>
    <property type="evidence" value="ECO:0007669"/>
    <property type="project" value="InterPro"/>
</dbReference>
<dbReference type="PANTHER" id="PTHR43712:SF2">
    <property type="entry name" value="O-METHYLTRANSFERASE CICE"/>
    <property type="match status" value="1"/>
</dbReference>
<dbReference type="InterPro" id="IPR016461">
    <property type="entry name" value="COMT-like"/>
</dbReference>
<evidence type="ECO:0000256" key="3">
    <source>
        <dbReference type="ARBA" id="ARBA00022691"/>
    </source>
</evidence>